<evidence type="ECO:0000313" key="2">
    <source>
        <dbReference type="EMBL" id="KAA6370759.1"/>
    </source>
</evidence>
<feature type="non-terminal residue" evidence="2">
    <location>
        <position position="310"/>
    </location>
</feature>
<dbReference type="EMBL" id="SNRW01015092">
    <property type="protein sequence ID" value="KAA6370759.1"/>
    <property type="molecule type" value="Genomic_DNA"/>
</dbReference>
<dbReference type="Gene3D" id="3.40.50.720">
    <property type="entry name" value="NAD(P)-binding Rossmann-like Domain"/>
    <property type="match status" value="1"/>
</dbReference>
<accession>A0A5J4UJN1</accession>
<feature type="region of interest" description="Disordered" evidence="1">
    <location>
        <begin position="102"/>
        <end position="124"/>
    </location>
</feature>
<protein>
    <submittedName>
        <fullName evidence="2">Putative Ak7-A-prov protein</fullName>
    </submittedName>
</protein>
<evidence type="ECO:0000313" key="3">
    <source>
        <dbReference type="Proteomes" id="UP000324800"/>
    </source>
</evidence>
<dbReference type="InterPro" id="IPR051783">
    <property type="entry name" value="NAD(P)-dependent_oxidoreduct"/>
</dbReference>
<organism evidence="2 3">
    <name type="scientific">Streblomastix strix</name>
    <dbReference type="NCBI Taxonomy" id="222440"/>
    <lineage>
        <taxon>Eukaryota</taxon>
        <taxon>Metamonada</taxon>
        <taxon>Preaxostyla</taxon>
        <taxon>Oxymonadida</taxon>
        <taxon>Streblomastigidae</taxon>
        <taxon>Streblomastix</taxon>
    </lineage>
</organism>
<reference evidence="2 3" key="1">
    <citation type="submission" date="2019-03" db="EMBL/GenBank/DDBJ databases">
        <title>Single cell metagenomics reveals metabolic interactions within the superorganism composed of flagellate Streblomastix strix and complex community of Bacteroidetes bacteria on its surface.</title>
        <authorList>
            <person name="Treitli S.C."/>
            <person name="Kolisko M."/>
            <person name="Husnik F."/>
            <person name="Keeling P."/>
            <person name="Hampl V."/>
        </authorList>
    </citation>
    <scope>NUCLEOTIDE SEQUENCE [LARGE SCALE GENOMIC DNA]</scope>
    <source>
        <strain evidence="2">ST1C</strain>
    </source>
</reference>
<dbReference type="InterPro" id="IPR036291">
    <property type="entry name" value="NAD(P)-bd_dom_sf"/>
</dbReference>
<dbReference type="AlphaFoldDB" id="A0A5J4UJN1"/>
<gene>
    <name evidence="2" type="ORF">EZS28_033714</name>
</gene>
<dbReference type="PANTHER" id="PTHR48079">
    <property type="entry name" value="PROTEIN YEEZ"/>
    <property type="match status" value="1"/>
</dbReference>
<dbReference type="GO" id="GO:0004029">
    <property type="term" value="F:aldehyde dehydrogenase (NAD+) activity"/>
    <property type="evidence" value="ECO:0007669"/>
    <property type="project" value="TreeGrafter"/>
</dbReference>
<dbReference type="OrthoDB" id="10262413at2759"/>
<dbReference type="PANTHER" id="PTHR48079:SF6">
    <property type="entry name" value="NAD(P)-BINDING DOMAIN-CONTAINING PROTEIN-RELATED"/>
    <property type="match status" value="1"/>
</dbReference>
<comment type="caution">
    <text evidence="2">The sequence shown here is derived from an EMBL/GenBank/DDBJ whole genome shotgun (WGS) entry which is preliminary data.</text>
</comment>
<dbReference type="GO" id="GO:0005737">
    <property type="term" value="C:cytoplasm"/>
    <property type="evidence" value="ECO:0007669"/>
    <property type="project" value="TreeGrafter"/>
</dbReference>
<sequence>MRRIILAPVDSSLGRSLFQYLSKNKRFRDFEIVGLSINDEEALSRPEEFEEAVQQTTIFLFELKYKLAEAQFALNVLDEVKFKEHKTFILLSSFMTWVKTQKNDPEEAEEEGGPSLPAPFTEDDRKKRCPHQLFRDIIRFERLAAAKNGTHRNRLHTSILCNGHLYGDGEDAFHFWFRQAWEGPQFVAKEGKEDTGAIGTKLPIYGEGNNTLPCIHVRDVCQIAGHVITEPPSEPLLICVDEGRYTQKQIVETISKKLGTGETIHIDEDKYLQMPHTPYLVPDVPMIGNIVHSFEDITWHCPNLIKNIDM</sequence>
<dbReference type="SUPFAM" id="SSF51735">
    <property type="entry name" value="NAD(P)-binding Rossmann-fold domains"/>
    <property type="match status" value="1"/>
</dbReference>
<evidence type="ECO:0000256" key="1">
    <source>
        <dbReference type="SAM" id="MobiDB-lite"/>
    </source>
</evidence>
<name>A0A5J4UJN1_9EUKA</name>
<proteinExistence type="predicted"/>
<dbReference type="Proteomes" id="UP000324800">
    <property type="component" value="Unassembled WGS sequence"/>
</dbReference>